<gene>
    <name evidence="9" type="primary">IMH1</name>
    <name evidence="9" type="ORF">LTR97_006916</name>
</gene>
<dbReference type="Proteomes" id="UP001310594">
    <property type="component" value="Unassembled WGS sequence"/>
</dbReference>
<feature type="region of interest" description="Disordered" evidence="7">
    <location>
        <begin position="1210"/>
        <end position="1302"/>
    </location>
</feature>
<feature type="coiled-coil region" evidence="6">
    <location>
        <begin position="768"/>
        <end position="928"/>
    </location>
</feature>
<feature type="region of interest" description="Disordered" evidence="7">
    <location>
        <begin position="593"/>
        <end position="681"/>
    </location>
</feature>
<feature type="compositionally biased region" description="Basic and acidic residues" evidence="7">
    <location>
        <begin position="111"/>
        <end position="139"/>
    </location>
</feature>
<dbReference type="SUPFAM" id="SSF58050">
    <property type="entry name" value="N-terminal coiled coil domain from apc"/>
    <property type="match status" value="1"/>
</dbReference>
<comment type="subcellular location">
    <subcellularLocation>
        <location evidence="2">Cytoplasm</location>
    </subcellularLocation>
    <subcellularLocation>
        <location evidence="1">Endomembrane system</location>
        <topology evidence="1">Peripheral membrane protein</topology>
    </subcellularLocation>
</comment>
<evidence type="ECO:0000313" key="10">
    <source>
        <dbReference type="Proteomes" id="UP001310594"/>
    </source>
</evidence>
<feature type="compositionally biased region" description="Basic and acidic residues" evidence="7">
    <location>
        <begin position="1292"/>
        <end position="1302"/>
    </location>
</feature>
<dbReference type="SMART" id="SM00755">
    <property type="entry name" value="Grip"/>
    <property type="match status" value="1"/>
</dbReference>
<comment type="caution">
    <text evidence="9">The sequence shown here is derived from an EMBL/GenBank/DDBJ whole genome shotgun (WGS) entry which is preliminary data.</text>
</comment>
<name>A0AAN7W768_9PEZI</name>
<dbReference type="GO" id="GO:0005794">
    <property type="term" value="C:Golgi apparatus"/>
    <property type="evidence" value="ECO:0007669"/>
    <property type="project" value="TreeGrafter"/>
</dbReference>
<dbReference type="InterPro" id="IPR000237">
    <property type="entry name" value="GRIP_dom"/>
</dbReference>
<dbReference type="InterPro" id="IPR036149">
    <property type="entry name" value="APC_N_sf"/>
</dbReference>
<feature type="region of interest" description="Disordered" evidence="7">
    <location>
        <begin position="271"/>
        <end position="308"/>
    </location>
</feature>
<feature type="compositionally biased region" description="Low complexity" evidence="7">
    <location>
        <begin position="665"/>
        <end position="676"/>
    </location>
</feature>
<dbReference type="Pfam" id="PF01465">
    <property type="entry name" value="GRIP"/>
    <property type="match status" value="1"/>
</dbReference>
<sequence length="1444" mass="162910">MFNRLKGFNLDSFLDSKIAEEQAKQGKPAQGPPSAKRTPSNVGPRRSSARPDSPARRAGSRLRVQEGDGVAAGKGPDPEEFVIGDDASDVSRAATPRPVKEGTQDPLAEAGKAEGKTDESQAVSKGKERAESDELPDDVRKKLAKLENLTTKYQGMQPVCSLHRGLHPLFYSQNILRTDLLRNYRTAHARVSSIEPFEATLREHTPLTSISEPGALIEFLNQRSVQSDMVLEELKRISVEHKGVVNERDELKTKLEEAEKKAKDAFDEAAGLREQQSAEKHGKESAESDPLGVNGVNEQNVKPTGDDDDFFSYDAEQTSSLQDEIKKHLAELHEQKEYINELSTENATLRKDFDMCELNLKAMENKVGVKERHLSKAESERDEAKESLEAAEKAREEAQEQEQEAAALLVQTEGEVVHLQEKLKKYQRDLQDREQELHEKAALAEENLRKYQSEHAENLKRGTYTQRDEKGMESLRNLVKTLREQSDKAEQERAQAQGQAKELQHELKKLESEADVRGDLLAKLRDHEAVAESYKRKMTDAEHERDEAQRIAETKKGHEAAAASLRSQLKNAVKDRDAAYQMILDCGKCKPPVEETASMKPPETPTQISTPETRSRGASETTERTEVSTQPTEVSTPSVNGEADAADAKKKNKKKKSKSKKKTTADAPAETTASATPAPPVSLEELIAQPAKARELLVNEGANSELMMAFVKHMVANIQEETKSRDDGSEEVIRHHEQVIEERDQTIRDRERMIQDHVGERQRIILAMRKAELAFEEREGDIEKKEDEISRLQSRLKGEEELREEIETLRDDLTELGSQATNAKHELKALKEQKAKLQEEFGDLQSESDKTDKSLKDAEAQRQDLADRCKVLEKEMIELRSTHSAASSSSMEELKAVREQLATIELERKRLVADKATLEKQIEEIKAHSSASSAENGVKHKSLIADFDGLKAKAAALDKDLAAANELAQTRFKDLTDLRAHLNTVQLELKRLRDESAELKTVKSDLDKANASLKRLESKEKDLRSEIAEYKSQAAGKDSEISSLKDVAKKSEERSSALEDSYEHARQDLEQSQSKRDEATDARDKLQTDLKRMEEELKRSKSSLDDLEKQANKLRNEANGFRDELQMTRAQQASAQSLMDSQQDQSRELAIQMREIRERNESLEEELADAHRLLSERSREGETMRRMLAEVEARADSRVKDMRERMDLAIEERDRAEDEASAVGRRKTREMEELKTKLKDAERDISKATEARKEIEQKEQQAKERHTDLEKRAAQAQEELAEVRSAMAQLRDAVDESERQTAVLEREKADLRKELEDRSTRLDKLQKSSKTMSEELRSLQSSNKLRQGSVQSSRSSLESTPVASPRITSPPPRGTSNGTPLSATGKIGSAASDSIDYRYIKNVLLQFLEQKEKKHQMQLVPVLGMLLHFDKQDQQKWEAVVAAR</sequence>
<accession>A0AAN7W768</accession>
<feature type="compositionally biased region" description="Acidic residues" evidence="7">
    <location>
        <begin position="78"/>
        <end position="88"/>
    </location>
</feature>
<keyword evidence="4 6" id="KW-0175">Coiled coil</keyword>
<feature type="compositionally biased region" description="Basic and acidic residues" evidence="7">
    <location>
        <begin position="532"/>
        <end position="559"/>
    </location>
</feature>
<dbReference type="EMBL" id="JAVRQU010000010">
    <property type="protein sequence ID" value="KAK5697956.1"/>
    <property type="molecule type" value="Genomic_DNA"/>
</dbReference>
<proteinExistence type="predicted"/>
<dbReference type="PANTHER" id="PTHR23157">
    <property type="entry name" value="GRIP AND COILED-COIL DOMAIN-CONTAINING PROTEIN 1"/>
    <property type="match status" value="1"/>
</dbReference>
<evidence type="ECO:0000256" key="4">
    <source>
        <dbReference type="ARBA" id="ARBA00023054"/>
    </source>
</evidence>
<feature type="compositionally biased region" description="Polar residues" evidence="7">
    <location>
        <begin position="627"/>
        <end position="639"/>
    </location>
</feature>
<evidence type="ECO:0000256" key="5">
    <source>
        <dbReference type="ARBA" id="ARBA00023136"/>
    </source>
</evidence>
<feature type="region of interest" description="Disordered" evidence="7">
    <location>
        <begin position="1318"/>
        <end position="1385"/>
    </location>
</feature>
<dbReference type="Gene3D" id="1.20.1170.10">
    <property type="match status" value="1"/>
</dbReference>
<organism evidence="9 10">
    <name type="scientific">Elasticomyces elasticus</name>
    <dbReference type="NCBI Taxonomy" id="574655"/>
    <lineage>
        <taxon>Eukaryota</taxon>
        <taxon>Fungi</taxon>
        <taxon>Dikarya</taxon>
        <taxon>Ascomycota</taxon>
        <taxon>Pezizomycotina</taxon>
        <taxon>Dothideomycetes</taxon>
        <taxon>Dothideomycetidae</taxon>
        <taxon>Mycosphaerellales</taxon>
        <taxon>Teratosphaeriaceae</taxon>
        <taxon>Elasticomyces</taxon>
    </lineage>
</organism>
<feature type="compositionally biased region" description="Basic and acidic residues" evidence="7">
    <location>
        <begin position="613"/>
        <end position="626"/>
    </location>
</feature>
<feature type="compositionally biased region" description="Polar residues" evidence="7">
    <location>
        <begin position="1338"/>
        <end position="1362"/>
    </location>
</feature>
<keyword evidence="3" id="KW-0963">Cytoplasm</keyword>
<feature type="compositionally biased region" description="Basic and acidic residues" evidence="7">
    <location>
        <begin position="1229"/>
        <end position="1273"/>
    </location>
</feature>
<reference evidence="9" key="1">
    <citation type="submission" date="2023-08" db="EMBL/GenBank/DDBJ databases">
        <title>Black Yeasts Isolated from many extreme environments.</title>
        <authorList>
            <person name="Coleine C."/>
            <person name="Stajich J.E."/>
            <person name="Selbmann L."/>
        </authorList>
    </citation>
    <scope>NUCLEOTIDE SEQUENCE</scope>
    <source>
        <strain evidence="9">CCFEE 5810</strain>
    </source>
</reference>
<dbReference type="InterPro" id="IPR051952">
    <property type="entry name" value="Golgi-autophagy_related"/>
</dbReference>
<evidence type="ECO:0000313" key="9">
    <source>
        <dbReference type="EMBL" id="KAK5697956.1"/>
    </source>
</evidence>
<feature type="compositionally biased region" description="Basic and acidic residues" evidence="7">
    <location>
        <begin position="276"/>
        <end position="286"/>
    </location>
</feature>
<dbReference type="PANTHER" id="PTHR23157:SF25">
    <property type="entry name" value="GRIP AND COILED-COIL DOMAIN-CONTAINING PROTEIN 1"/>
    <property type="match status" value="1"/>
</dbReference>
<evidence type="ECO:0000256" key="2">
    <source>
        <dbReference type="ARBA" id="ARBA00004496"/>
    </source>
</evidence>
<feature type="compositionally biased region" description="Basic and acidic residues" evidence="7">
    <location>
        <begin position="1046"/>
        <end position="1110"/>
    </location>
</feature>
<feature type="compositionally biased region" description="Low complexity" evidence="7">
    <location>
        <begin position="43"/>
        <end position="52"/>
    </location>
</feature>
<feature type="domain" description="GRIP" evidence="8">
    <location>
        <begin position="1390"/>
        <end position="1440"/>
    </location>
</feature>
<protein>
    <submittedName>
        <fullName evidence="9">Golgin imh1</fullName>
    </submittedName>
</protein>
<feature type="compositionally biased region" description="Basic residues" evidence="7">
    <location>
        <begin position="650"/>
        <end position="662"/>
    </location>
</feature>
<evidence type="ECO:0000256" key="3">
    <source>
        <dbReference type="ARBA" id="ARBA00022490"/>
    </source>
</evidence>
<feature type="compositionally biased region" description="Basic and acidic residues" evidence="7">
    <location>
        <begin position="1318"/>
        <end position="1337"/>
    </location>
</feature>
<keyword evidence="5" id="KW-0472">Membrane</keyword>
<feature type="region of interest" description="Disordered" evidence="7">
    <location>
        <begin position="19"/>
        <end position="139"/>
    </location>
</feature>
<evidence type="ECO:0000256" key="7">
    <source>
        <dbReference type="SAM" id="MobiDB-lite"/>
    </source>
</evidence>
<feature type="region of interest" description="Disordered" evidence="7">
    <location>
        <begin position="371"/>
        <end position="403"/>
    </location>
</feature>
<evidence type="ECO:0000256" key="1">
    <source>
        <dbReference type="ARBA" id="ARBA00004184"/>
    </source>
</evidence>
<evidence type="ECO:0000256" key="6">
    <source>
        <dbReference type="SAM" id="Coils"/>
    </source>
</evidence>
<feature type="region of interest" description="Disordered" evidence="7">
    <location>
        <begin position="532"/>
        <end position="563"/>
    </location>
</feature>
<feature type="region of interest" description="Disordered" evidence="7">
    <location>
        <begin position="1031"/>
        <end position="1110"/>
    </location>
</feature>
<dbReference type="PROSITE" id="PS50913">
    <property type="entry name" value="GRIP"/>
    <property type="match status" value="1"/>
</dbReference>
<feature type="compositionally biased region" description="Basic and acidic residues" evidence="7">
    <location>
        <begin position="371"/>
        <end position="398"/>
    </location>
</feature>
<evidence type="ECO:0000259" key="8">
    <source>
        <dbReference type="PROSITE" id="PS50913"/>
    </source>
</evidence>